<organism evidence="1 2">
    <name type="scientific">Pseudomonas fluorescens</name>
    <dbReference type="NCBI Taxonomy" id="294"/>
    <lineage>
        <taxon>Bacteria</taxon>
        <taxon>Pseudomonadati</taxon>
        <taxon>Pseudomonadota</taxon>
        <taxon>Gammaproteobacteria</taxon>
        <taxon>Pseudomonadales</taxon>
        <taxon>Pseudomonadaceae</taxon>
        <taxon>Pseudomonas</taxon>
    </lineage>
</organism>
<dbReference type="Pfam" id="PF03692">
    <property type="entry name" value="CxxCxxCC"/>
    <property type="match status" value="1"/>
</dbReference>
<dbReference type="Proteomes" id="UP000248640">
    <property type="component" value="Chromosome 1"/>
</dbReference>
<accession>A0A3M3XBB8</accession>
<name>A0A3M3XBB8_PSEFL</name>
<reference evidence="1 2" key="1">
    <citation type="submission" date="2018-06" db="EMBL/GenBank/DDBJ databases">
        <authorList>
            <consortium name="Pathogen Informatics"/>
            <person name="Doyle S."/>
        </authorList>
    </citation>
    <scope>NUCLEOTIDE SEQUENCE [LARGE SCALE GENOMIC DNA]</scope>
    <source>
        <strain evidence="1 2">NCTC10038</strain>
    </source>
</reference>
<sequence length="138" mass="14789">MASLPKHPILLFLSMTPMSEASPCLSCGACCSHFRVSFFWGECASSGGTVPDDLVVQINPTRVAMIGTDQKPARCCSLEGEVGKGTRCTIYEQRSSPCREFDASWSQGVPNVDCDTARAAFGLPPLEAPFELELPISA</sequence>
<gene>
    <name evidence="1" type="ORF">NCTC10038_01536</name>
</gene>
<evidence type="ECO:0000313" key="2">
    <source>
        <dbReference type="Proteomes" id="UP000248640"/>
    </source>
</evidence>
<protein>
    <submittedName>
        <fullName evidence="1">Putative ferredoxin</fullName>
    </submittedName>
</protein>
<dbReference type="InterPro" id="IPR005358">
    <property type="entry name" value="Puta_zinc/iron-chelating_dom"/>
</dbReference>
<proteinExistence type="predicted"/>
<dbReference type="EMBL" id="LS483372">
    <property type="protein sequence ID" value="SQF90143.1"/>
    <property type="molecule type" value="Genomic_DNA"/>
</dbReference>
<dbReference type="AlphaFoldDB" id="A0A3M3XBB8"/>
<evidence type="ECO:0000313" key="1">
    <source>
        <dbReference type="EMBL" id="SQF90143.1"/>
    </source>
</evidence>